<gene>
    <name evidence="2" type="ORF">EV702DRAFT_1199663</name>
</gene>
<dbReference type="AlphaFoldDB" id="A0A9P7D1I0"/>
<dbReference type="Proteomes" id="UP000714275">
    <property type="component" value="Unassembled WGS sequence"/>
</dbReference>
<name>A0A9P7D1I0_9AGAM</name>
<evidence type="ECO:0000256" key="1">
    <source>
        <dbReference type="SAM" id="MobiDB-lite"/>
    </source>
</evidence>
<accession>A0A9P7D1I0</accession>
<evidence type="ECO:0000313" key="3">
    <source>
        <dbReference type="Proteomes" id="UP000714275"/>
    </source>
</evidence>
<protein>
    <submittedName>
        <fullName evidence="2">Uncharacterized protein</fullName>
    </submittedName>
</protein>
<proteinExistence type="predicted"/>
<keyword evidence="3" id="KW-1185">Reference proteome</keyword>
<feature type="compositionally biased region" description="Pro residues" evidence="1">
    <location>
        <begin position="197"/>
        <end position="217"/>
    </location>
</feature>
<dbReference type="OrthoDB" id="3230575at2759"/>
<sequence length="431" mass="46308">MPNKDLCPILPSPNPILSVDDSALPSIRKAGTTSSRKVKVFQKAAKKGDDQKHANAKLMVGQAVAKPPAALVTQSSMQHTTKNKKPPAAKSSPSTETVTQSSSAHLLFTFVSLNPVTNVTSATMMNRTVDTNVHRKCVPIKSRCNNLADAIETNGVSFLTGKENVSEEEAPSSLKRPGQSEASSAPQKKRAKVQQHGPPPPLTPPSPASPTSPPTPTPATRSACAQPPINPLVMPDLQLTPSHDAHPLEGSDLALSIHAPTSHEEDHHMSTTATTEPKQNCSVVQHDKPNNITILPQFTPMPFTRSSLPGSKTPQTHIQVFDHTGKEVHESATILTECIRANISIISNFVQQEAPPVHVSPPQPQGGKDAKEFPTCFLVHGILVETKDLLLSQRIWSVSDITIETYPFSCQCPPDLLFCISGFTTPSCKVI</sequence>
<dbReference type="EMBL" id="JABBWD010000036">
    <property type="protein sequence ID" value="KAG1775066.1"/>
    <property type="molecule type" value="Genomic_DNA"/>
</dbReference>
<comment type="caution">
    <text evidence="2">The sequence shown here is derived from an EMBL/GenBank/DDBJ whole genome shotgun (WGS) entry which is preliminary data.</text>
</comment>
<reference evidence="2" key="1">
    <citation type="journal article" date="2020" name="New Phytol.">
        <title>Comparative genomics reveals dynamic genome evolution in host specialist ectomycorrhizal fungi.</title>
        <authorList>
            <person name="Lofgren L.A."/>
            <person name="Nguyen N.H."/>
            <person name="Vilgalys R."/>
            <person name="Ruytinx J."/>
            <person name="Liao H.L."/>
            <person name="Branco S."/>
            <person name="Kuo A."/>
            <person name="LaButti K."/>
            <person name="Lipzen A."/>
            <person name="Andreopoulos W."/>
            <person name="Pangilinan J."/>
            <person name="Riley R."/>
            <person name="Hundley H."/>
            <person name="Na H."/>
            <person name="Barry K."/>
            <person name="Grigoriev I.V."/>
            <person name="Stajich J.E."/>
            <person name="Kennedy P.G."/>
        </authorList>
    </citation>
    <scope>NUCLEOTIDE SEQUENCE</scope>
    <source>
        <strain evidence="2">DOB743</strain>
    </source>
</reference>
<evidence type="ECO:0000313" key="2">
    <source>
        <dbReference type="EMBL" id="KAG1775066.1"/>
    </source>
</evidence>
<feature type="region of interest" description="Disordered" evidence="1">
    <location>
        <begin position="73"/>
        <end position="98"/>
    </location>
</feature>
<feature type="region of interest" description="Disordered" evidence="1">
    <location>
        <begin position="162"/>
        <end position="249"/>
    </location>
</feature>
<organism evidence="2 3">
    <name type="scientific">Suillus placidus</name>
    <dbReference type="NCBI Taxonomy" id="48579"/>
    <lineage>
        <taxon>Eukaryota</taxon>
        <taxon>Fungi</taxon>
        <taxon>Dikarya</taxon>
        <taxon>Basidiomycota</taxon>
        <taxon>Agaricomycotina</taxon>
        <taxon>Agaricomycetes</taxon>
        <taxon>Agaricomycetidae</taxon>
        <taxon>Boletales</taxon>
        <taxon>Suillineae</taxon>
        <taxon>Suillaceae</taxon>
        <taxon>Suillus</taxon>
    </lineage>
</organism>